<evidence type="ECO:0000313" key="2">
    <source>
        <dbReference type="EMBL" id="MDE1463101.1"/>
    </source>
</evidence>
<accession>A0ABT5U9Q8</accession>
<dbReference type="SUPFAM" id="SSF89550">
    <property type="entry name" value="PHP domain-like"/>
    <property type="match status" value="1"/>
</dbReference>
<comment type="caution">
    <text evidence="2">The sequence shown here is derived from an EMBL/GenBank/DDBJ whole genome shotgun (WGS) entry which is preliminary data.</text>
</comment>
<evidence type="ECO:0000313" key="3">
    <source>
        <dbReference type="Proteomes" id="UP001528823"/>
    </source>
</evidence>
<keyword evidence="3" id="KW-1185">Reference proteome</keyword>
<organism evidence="2 3">
    <name type="scientific">Spartinivicinus poritis</name>
    <dbReference type="NCBI Taxonomy" id="2994640"/>
    <lineage>
        <taxon>Bacteria</taxon>
        <taxon>Pseudomonadati</taxon>
        <taxon>Pseudomonadota</taxon>
        <taxon>Gammaproteobacteria</taxon>
        <taxon>Oceanospirillales</taxon>
        <taxon>Zooshikellaceae</taxon>
        <taxon>Spartinivicinus</taxon>
    </lineage>
</organism>
<evidence type="ECO:0000256" key="1">
    <source>
        <dbReference type="SAM" id="SignalP"/>
    </source>
</evidence>
<name>A0ABT5U9Q8_9GAMM</name>
<gene>
    <name evidence="2" type="ORF">ORQ98_14125</name>
</gene>
<proteinExistence type="predicted"/>
<dbReference type="Gene3D" id="2.60.40.1120">
    <property type="entry name" value="Carboxypeptidase-like, regulatory domain"/>
    <property type="match status" value="1"/>
</dbReference>
<protein>
    <submittedName>
        <fullName evidence="2">CehA/McbA family metallohydrolase</fullName>
    </submittedName>
</protein>
<feature type="signal peptide" evidence="1">
    <location>
        <begin position="1"/>
        <end position="25"/>
    </location>
</feature>
<dbReference type="PANTHER" id="PTHR42924">
    <property type="entry name" value="EXONUCLEASE"/>
    <property type="match status" value="1"/>
</dbReference>
<dbReference type="Gene3D" id="3.20.20.140">
    <property type="entry name" value="Metal-dependent hydrolases"/>
    <property type="match status" value="1"/>
</dbReference>
<dbReference type="Proteomes" id="UP001528823">
    <property type="component" value="Unassembled WGS sequence"/>
</dbReference>
<keyword evidence="1" id="KW-0732">Signal</keyword>
<feature type="chain" id="PRO_5045958138" evidence="1">
    <location>
        <begin position="26"/>
        <end position="759"/>
    </location>
</feature>
<reference evidence="2 3" key="1">
    <citation type="submission" date="2022-11" db="EMBL/GenBank/DDBJ databases">
        <title>Spartinivicinus poritis sp. nov., isolated from scleractinian coral Porites lutea.</title>
        <authorList>
            <person name="Zhang G."/>
            <person name="Cai L."/>
            <person name="Wei Q."/>
        </authorList>
    </citation>
    <scope>NUCLEOTIDE SEQUENCE [LARGE SCALE GENOMIC DNA]</scope>
    <source>
        <strain evidence="2 3">A2-2</strain>
    </source>
</reference>
<dbReference type="InterPro" id="IPR052018">
    <property type="entry name" value="PHP_domain"/>
</dbReference>
<dbReference type="SUPFAM" id="SSF49452">
    <property type="entry name" value="Starch-binding domain-like"/>
    <property type="match status" value="1"/>
</dbReference>
<dbReference type="EMBL" id="JAPMOU010000017">
    <property type="protein sequence ID" value="MDE1463101.1"/>
    <property type="molecule type" value="Genomic_DNA"/>
</dbReference>
<dbReference type="RefSeq" id="WP_274689448.1">
    <property type="nucleotide sequence ID" value="NZ_JAPMOU010000017.1"/>
</dbReference>
<dbReference type="InterPro" id="IPR016195">
    <property type="entry name" value="Pol/histidinol_Pase-like"/>
</dbReference>
<dbReference type="Pfam" id="PF13620">
    <property type="entry name" value="CarboxypepD_reg"/>
    <property type="match status" value="1"/>
</dbReference>
<dbReference type="PANTHER" id="PTHR42924:SF3">
    <property type="entry name" value="POLYMERASE_HISTIDINOL PHOSPHATASE N-TERMINAL DOMAIN-CONTAINING PROTEIN"/>
    <property type="match status" value="1"/>
</dbReference>
<dbReference type="NCBIfam" id="NF038032">
    <property type="entry name" value="CehA_McbA_metalo"/>
    <property type="match status" value="1"/>
</dbReference>
<dbReference type="InterPro" id="IPR013784">
    <property type="entry name" value="Carb-bd-like_fold"/>
</dbReference>
<sequence>MNKKTAQALALSLVLGGLASTHATADVSIKVGPTPIPQGNATGKRDITLQNSKLAIAIAVETAPPWGVARGGIIDIATVKNGVIGSDKASLMDFIPNNWSSWPTTYQKVKVVKNTPKEAIVTTERDWEGVTLHTRYQLKANDNKVHVVTKMKNTTKEAYDKLLSGYVLWPDGGYLFGVPGMKGAKQGKATHALTDWMAAYDENWSLGLHAPYFNFINYGSRDLYLSHQLKPGEERSFEGWLQVGASGDLSPMVASEIKLKNLPAGTIQGTVTTASGKMVEKPAIVVAKNGQPYTWVIGDKGKYNLRLPAGKYSLYATAKGHANSTPINVELKKKHTVTQNFNDLQAPGELQVNVKSTVSGQPLDARITIEEGDKPLIKYFGKKTFFTQLHPAGQTKITIAPGQYKLKVAHAEGFLAKAKIYDINIKPEASQTLVAAISPQANPNAGKWYSADLHHHSDVLDGFTPPEYVLRSQLAAGLDVSFLSDHDTAKNHYTMADLSRSRNVPFIPSMEISPSWGHFNAYPLQLGKPLTIDPGTASAHEVLAAAKALGANAIQANHPMIAYGYFKNTDKKKVPGGFNPNFELLEINSAVEYDKTIKRVWQQWNNGNRYYLSAGSDTHDVWNELSGKVRIYTQIFGEVTADSFVKAIKTGNAYVTFGPLIYPHQKLGEEIKAIPGTEVTLSFDVQAVNGLKSVKLIERGEVKNEKTFNNSQELTKVLFKVSSQQDSWYSLVVEDSQGKRAFTNPIWLNVINLAINQQK</sequence>